<feature type="signal peptide" evidence="1">
    <location>
        <begin position="1"/>
        <end position="21"/>
    </location>
</feature>
<evidence type="ECO:0000313" key="2">
    <source>
        <dbReference type="EMBL" id="TWE10072.1"/>
    </source>
</evidence>
<dbReference type="Gene3D" id="2.120.10.30">
    <property type="entry name" value="TolB, C-terminal domain"/>
    <property type="match status" value="1"/>
</dbReference>
<dbReference type="OrthoDB" id="152464at2"/>
<accession>A0A561E390</accession>
<sequence length="406" mass="41335">MFRWRKSLAFLAIGATATITAGCGSSSSSGNSVPQGLTGQQAQGYVNSQISNEDRSAATVLDPQPGSFLHGKTTVSVLGSTTPSNGDENPYAVWPVTHTVGTVKSGDVLVDDFNNESNDQGTGTTIVDVHTDGTTSVFADLPHTVAGCPGGVGLSTAMVQLRTGWVIVGSVPSTDGKTDTVGRGCLLVLSPEGKLVSTITGSYLNGPWDATVRDNGDTATLFVSNTVVGLAHSATAQSSQGDVVRLSLKQTTTSPPTVTAEQTVASGLLERGDPSAFVKGPTGLAIASNGTLYVADNLSNRIDGIPNALTRTTTAGTGMTVSSGGQLADPLGLAIAPDGDLIAANAQNGKLVEITTTGKQVGEYYAIENTGQDPAGNGDLFGIAINQAGNGILFVKDDENVLAELH</sequence>
<evidence type="ECO:0000256" key="1">
    <source>
        <dbReference type="SAM" id="SignalP"/>
    </source>
</evidence>
<dbReference type="EMBL" id="VIVQ01000002">
    <property type="protein sequence ID" value="TWE10072.1"/>
    <property type="molecule type" value="Genomic_DNA"/>
</dbReference>
<protein>
    <recommendedName>
        <fullName evidence="4">NHL repeat-containing protein</fullName>
    </recommendedName>
</protein>
<keyword evidence="3" id="KW-1185">Reference proteome</keyword>
<proteinExistence type="predicted"/>
<reference evidence="2 3" key="1">
    <citation type="submission" date="2019-06" db="EMBL/GenBank/DDBJ databases">
        <title>Sequencing the genomes of 1000 actinobacteria strains.</title>
        <authorList>
            <person name="Klenk H.-P."/>
        </authorList>
    </citation>
    <scope>NUCLEOTIDE SEQUENCE [LARGE SCALE GENOMIC DNA]</scope>
    <source>
        <strain evidence="2 3">DSM 19560</strain>
    </source>
</reference>
<dbReference type="Proteomes" id="UP000318297">
    <property type="component" value="Unassembled WGS sequence"/>
</dbReference>
<dbReference type="AlphaFoldDB" id="A0A561E390"/>
<evidence type="ECO:0008006" key="4">
    <source>
        <dbReference type="Google" id="ProtNLM"/>
    </source>
</evidence>
<keyword evidence="1" id="KW-0732">Signal</keyword>
<name>A0A561E390_9MICO</name>
<dbReference type="PROSITE" id="PS51257">
    <property type="entry name" value="PROKAR_LIPOPROTEIN"/>
    <property type="match status" value="1"/>
</dbReference>
<feature type="chain" id="PRO_5039320755" description="NHL repeat-containing protein" evidence="1">
    <location>
        <begin position="22"/>
        <end position="406"/>
    </location>
</feature>
<dbReference type="SUPFAM" id="SSF101898">
    <property type="entry name" value="NHL repeat"/>
    <property type="match status" value="1"/>
</dbReference>
<dbReference type="RefSeq" id="WP_145228798.1">
    <property type="nucleotide sequence ID" value="NZ_VIVQ01000002.1"/>
</dbReference>
<organism evidence="2 3">
    <name type="scientific">Rudaeicoccus suwonensis</name>
    <dbReference type="NCBI Taxonomy" id="657409"/>
    <lineage>
        <taxon>Bacteria</taxon>
        <taxon>Bacillati</taxon>
        <taxon>Actinomycetota</taxon>
        <taxon>Actinomycetes</taxon>
        <taxon>Micrococcales</taxon>
        <taxon>Dermacoccaceae</taxon>
        <taxon>Rudaeicoccus</taxon>
    </lineage>
</organism>
<dbReference type="InterPro" id="IPR011042">
    <property type="entry name" value="6-blade_b-propeller_TolB-like"/>
</dbReference>
<comment type="caution">
    <text evidence="2">The sequence shown here is derived from an EMBL/GenBank/DDBJ whole genome shotgun (WGS) entry which is preliminary data.</text>
</comment>
<gene>
    <name evidence="2" type="ORF">BKA23_2420</name>
</gene>
<evidence type="ECO:0000313" key="3">
    <source>
        <dbReference type="Proteomes" id="UP000318297"/>
    </source>
</evidence>